<dbReference type="Gene3D" id="1.10.10.160">
    <property type="match status" value="1"/>
</dbReference>
<dbReference type="EC" id="5.6.2.4" evidence="9"/>
<dbReference type="InterPro" id="IPR014016">
    <property type="entry name" value="UvrD-like_ATP-bd"/>
</dbReference>
<evidence type="ECO:0000256" key="11">
    <source>
        <dbReference type="ARBA" id="ARBA00048988"/>
    </source>
</evidence>
<evidence type="ECO:0000313" key="14">
    <source>
        <dbReference type="EMBL" id="TGK95170.1"/>
    </source>
</evidence>
<evidence type="ECO:0000256" key="4">
    <source>
        <dbReference type="ARBA" id="ARBA00022806"/>
    </source>
</evidence>
<dbReference type="PROSITE" id="PS51198">
    <property type="entry name" value="UVRD_HELICASE_ATP_BIND"/>
    <property type="match status" value="1"/>
</dbReference>
<keyword evidence="5 12" id="KW-0067">ATP-binding</keyword>
<evidence type="ECO:0000256" key="7">
    <source>
        <dbReference type="ARBA" id="ARBA00023235"/>
    </source>
</evidence>
<dbReference type="OrthoDB" id="9810135at2"/>
<evidence type="ECO:0000256" key="2">
    <source>
        <dbReference type="ARBA" id="ARBA00022741"/>
    </source>
</evidence>
<organism evidence="14 15">
    <name type="scientific">Leptospira brenneri</name>
    <dbReference type="NCBI Taxonomy" id="2023182"/>
    <lineage>
        <taxon>Bacteria</taxon>
        <taxon>Pseudomonadati</taxon>
        <taxon>Spirochaetota</taxon>
        <taxon>Spirochaetia</taxon>
        <taxon>Leptospirales</taxon>
        <taxon>Leptospiraceae</taxon>
        <taxon>Leptospira</taxon>
    </lineage>
</organism>
<keyword evidence="3 12" id="KW-0378">Hydrolase</keyword>
<dbReference type="CDD" id="cd17932">
    <property type="entry name" value="DEXQc_UvrD"/>
    <property type="match status" value="1"/>
</dbReference>
<evidence type="ECO:0000259" key="13">
    <source>
        <dbReference type="PROSITE" id="PS51198"/>
    </source>
</evidence>
<evidence type="ECO:0000256" key="8">
    <source>
        <dbReference type="ARBA" id="ARBA00034617"/>
    </source>
</evidence>
<sequence>MWSEEQKSIIHSHHQIKQVIAGAGSGKTATMIGLLQEREKDKTFLPESTVIVTFTKKATKEFKERCEKNNLSPKYHISTFHAFCYHILKNYDPSKNWSKYKLLGESKKWEISKEILFPLRYEIGGLPFPILFKNNGNYFRELSSVGYESFLTNFKSWKNKNHYFEFDDLISDFLNFLDTKEADLVKEKWKSLIIDEFQDTDEIQLQIIKKMNFHSITVVGDDWQAIYGFRGATPKPFLDFHKHFPGVVPYFLSTNYRSKDSIIQASLLPLKPNKDKIPKQVQTFRKEKGIFSIERIKETETKPMAIWKEWYKKDPNTIVLTRSNFRKKEWIDAGLPKEQVMTIHSAKGLEFTTVILDLVLGWSEDGETINEAEERRILYVGLSRAKDNLVLLIPDKTKPERLADRMSADFSFRNRFRNRTLRWTRLW</sequence>
<comment type="similarity">
    <text evidence="1">Belongs to the helicase family. UvrD subfamily.</text>
</comment>
<evidence type="ECO:0000256" key="5">
    <source>
        <dbReference type="ARBA" id="ARBA00022840"/>
    </source>
</evidence>
<dbReference type="Pfam" id="PF13361">
    <property type="entry name" value="UvrD_C"/>
    <property type="match status" value="1"/>
</dbReference>
<dbReference type="RefSeq" id="WP_100791143.1">
    <property type="nucleotide sequence ID" value="NZ_NPDQ01000005.1"/>
</dbReference>
<keyword evidence="4 12" id="KW-0347">Helicase</keyword>
<dbReference type="Proteomes" id="UP000297891">
    <property type="component" value="Unassembled WGS sequence"/>
</dbReference>
<gene>
    <name evidence="14" type="ORF">EHQ30_00545</name>
</gene>
<dbReference type="Gene3D" id="3.40.50.300">
    <property type="entry name" value="P-loop containing nucleotide triphosphate hydrolases"/>
    <property type="match status" value="2"/>
</dbReference>
<evidence type="ECO:0000256" key="6">
    <source>
        <dbReference type="ARBA" id="ARBA00023125"/>
    </source>
</evidence>
<comment type="catalytic activity">
    <reaction evidence="11">
        <text>ATP + H2O = ADP + phosphate + H(+)</text>
        <dbReference type="Rhea" id="RHEA:13065"/>
        <dbReference type="ChEBI" id="CHEBI:15377"/>
        <dbReference type="ChEBI" id="CHEBI:15378"/>
        <dbReference type="ChEBI" id="CHEBI:30616"/>
        <dbReference type="ChEBI" id="CHEBI:43474"/>
        <dbReference type="ChEBI" id="CHEBI:456216"/>
        <dbReference type="EC" id="5.6.2.4"/>
    </reaction>
</comment>
<dbReference type="GO" id="GO:0003677">
    <property type="term" value="F:DNA binding"/>
    <property type="evidence" value="ECO:0007669"/>
    <property type="project" value="UniProtKB-KW"/>
</dbReference>
<dbReference type="GO" id="GO:0005524">
    <property type="term" value="F:ATP binding"/>
    <property type="evidence" value="ECO:0007669"/>
    <property type="project" value="UniProtKB-UniRule"/>
</dbReference>
<dbReference type="AlphaFoldDB" id="A0A2M9Y0Y7"/>
<dbReference type="PANTHER" id="PTHR11070">
    <property type="entry name" value="UVRD / RECB / PCRA DNA HELICASE FAMILY MEMBER"/>
    <property type="match status" value="1"/>
</dbReference>
<dbReference type="GO" id="GO:0005829">
    <property type="term" value="C:cytosol"/>
    <property type="evidence" value="ECO:0007669"/>
    <property type="project" value="TreeGrafter"/>
</dbReference>
<dbReference type="GO" id="GO:0016787">
    <property type="term" value="F:hydrolase activity"/>
    <property type="evidence" value="ECO:0007669"/>
    <property type="project" value="UniProtKB-UniRule"/>
</dbReference>
<dbReference type="GO" id="GO:0000725">
    <property type="term" value="P:recombinational repair"/>
    <property type="evidence" value="ECO:0007669"/>
    <property type="project" value="TreeGrafter"/>
</dbReference>
<dbReference type="GO" id="GO:0033202">
    <property type="term" value="C:DNA helicase complex"/>
    <property type="evidence" value="ECO:0007669"/>
    <property type="project" value="TreeGrafter"/>
</dbReference>
<dbReference type="InterPro" id="IPR014017">
    <property type="entry name" value="DNA_helicase_UvrD-like_C"/>
</dbReference>
<dbReference type="SUPFAM" id="SSF52540">
    <property type="entry name" value="P-loop containing nucleoside triphosphate hydrolases"/>
    <property type="match status" value="1"/>
</dbReference>
<keyword evidence="6" id="KW-0238">DNA-binding</keyword>
<evidence type="ECO:0000256" key="9">
    <source>
        <dbReference type="ARBA" id="ARBA00034808"/>
    </source>
</evidence>
<reference evidence="14" key="1">
    <citation type="journal article" date="2019" name="PLoS Negl. Trop. Dis.">
        <title>Revisiting the worldwide diversity of Leptospira species in the environment.</title>
        <authorList>
            <person name="Vincent A.T."/>
            <person name="Schiettekatte O."/>
            <person name="Bourhy P."/>
            <person name="Veyrier F.J."/>
            <person name="Picardeau M."/>
        </authorList>
    </citation>
    <scope>NUCLEOTIDE SEQUENCE [LARGE SCALE GENOMIC DNA]</scope>
    <source>
        <strain evidence="14">201800277</strain>
    </source>
</reference>
<dbReference type="Pfam" id="PF00580">
    <property type="entry name" value="UvrD-helicase"/>
    <property type="match status" value="1"/>
</dbReference>
<dbReference type="InterPro" id="IPR000212">
    <property type="entry name" value="DNA_helicase_UvrD/REP"/>
</dbReference>
<dbReference type="PANTHER" id="PTHR11070:SF2">
    <property type="entry name" value="ATP-DEPENDENT DNA HELICASE SRS2"/>
    <property type="match status" value="1"/>
</dbReference>
<keyword evidence="2 12" id="KW-0547">Nucleotide-binding</keyword>
<evidence type="ECO:0000256" key="12">
    <source>
        <dbReference type="PROSITE-ProRule" id="PRU00560"/>
    </source>
</evidence>
<evidence type="ECO:0000256" key="3">
    <source>
        <dbReference type="ARBA" id="ARBA00022801"/>
    </source>
</evidence>
<evidence type="ECO:0000256" key="10">
    <source>
        <dbReference type="ARBA" id="ARBA00034923"/>
    </source>
</evidence>
<dbReference type="InterPro" id="IPR013986">
    <property type="entry name" value="DExx_box_DNA_helicase_dom_sf"/>
</dbReference>
<dbReference type="EMBL" id="RQFP01000001">
    <property type="protein sequence ID" value="TGK95170.1"/>
    <property type="molecule type" value="Genomic_DNA"/>
</dbReference>
<feature type="domain" description="UvrD-like helicase ATP-binding" evidence="13">
    <location>
        <begin position="1"/>
        <end position="259"/>
    </location>
</feature>
<comment type="catalytic activity">
    <reaction evidence="8">
        <text>Couples ATP hydrolysis with the unwinding of duplex DNA by translocating in the 3'-5' direction.</text>
        <dbReference type="EC" id="5.6.2.4"/>
    </reaction>
</comment>
<comment type="caution">
    <text evidence="14">The sequence shown here is derived from an EMBL/GenBank/DDBJ whole genome shotgun (WGS) entry which is preliminary data.</text>
</comment>
<feature type="binding site" evidence="12">
    <location>
        <begin position="21"/>
        <end position="28"/>
    </location>
    <ligand>
        <name>ATP</name>
        <dbReference type="ChEBI" id="CHEBI:30616"/>
    </ligand>
</feature>
<keyword evidence="7" id="KW-0413">Isomerase</keyword>
<dbReference type="InterPro" id="IPR027417">
    <property type="entry name" value="P-loop_NTPase"/>
</dbReference>
<dbReference type="GO" id="GO:0043138">
    <property type="term" value="F:3'-5' DNA helicase activity"/>
    <property type="evidence" value="ECO:0007669"/>
    <property type="project" value="UniProtKB-EC"/>
</dbReference>
<proteinExistence type="inferred from homology"/>
<name>A0A2M9Y0Y7_9LEPT</name>
<accession>A0A2M9Y0Y7</accession>
<protein>
    <recommendedName>
        <fullName evidence="9">DNA 3'-5' helicase</fullName>
        <ecNumber evidence="9">5.6.2.4</ecNumber>
    </recommendedName>
    <alternativeName>
        <fullName evidence="10">DNA 3'-5' helicase II</fullName>
    </alternativeName>
</protein>
<evidence type="ECO:0000313" key="15">
    <source>
        <dbReference type="Proteomes" id="UP000297891"/>
    </source>
</evidence>
<evidence type="ECO:0000256" key="1">
    <source>
        <dbReference type="ARBA" id="ARBA00009922"/>
    </source>
</evidence>
<keyword evidence="15" id="KW-1185">Reference proteome</keyword>